<dbReference type="PRINTS" id="PR00420">
    <property type="entry name" value="RNGMNOXGNASE"/>
</dbReference>
<evidence type="ECO:0000259" key="4">
    <source>
        <dbReference type="Pfam" id="PF01494"/>
    </source>
</evidence>
<gene>
    <name evidence="5" type="ORF">OOZ53_24390</name>
</gene>
<dbReference type="Pfam" id="PF01494">
    <property type="entry name" value="FAD_binding_3"/>
    <property type="match status" value="1"/>
</dbReference>
<dbReference type="Gene3D" id="3.50.50.60">
    <property type="entry name" value="FAD/NAD(P)-binding domain"/>
    <property type="match status" value="1"/>
</dbReference>
<keyword evidence="5" id="KW-0503">Monooxygenase</keyword>
<dbReference type="InterPro" id="IPR036188">
    <property type="entry name" value="FAD/NAD-bd_sf"/>
</dbReference>
<comment type="cofactor">
    <cofactor evidence="1">
        <name>FAD</name>
        <dbReference type="ChEBI" id="CHEBI:57692"/>
    </cofactor>
</comment>
<organism evidence="5 6">
    <name type="scientific">Hoeflea poritis</name>
    <dbReference type="NCBI Taxonomy" id="2993659"/>
    <lineage>
        <taxon>Bacteria</taxon>
        <taxon>Pseudomonadati</taxon>
        <taxon>Pseudomonadota</taxon>
        <taxon>Alphaproteobacteria</taxon>
        <taxon>Hyphomicrobiales</taxon>
        <taxon>Rhizobiaceae</taxon>
        <taxon>Hoeflea</taxon>
    </lineage>
</organism>
<evidence type="ECO:0000313" key="5">
    <source>
        <dbReference type="EMBL" id="MDA4848519.1"/>
    </source>
</evidence>
<dbReference type="GO" id="GO:0004497">
    <property type="term" value="F:monooxygenase activity"/>
    <property type="evidence" value="ECO:0007669"/>
    <property type="project" value="UniProtKB-KW"/>
</dbReference>
<dbReference type="NCBIfam" id="NF004780">
    <property type="entry name" value="PRK06126.1"/>
    <property type="match status" value="1"/>
</dbReference>
<dbReference type="SUPFAM" id="SSF51905">
    <property type="entry name" value="FAD/NAD(P)-binding domain"/>
    <property type="match status" value="1"/>
</dbReference>
<protein>
    <submittedName>
        <fullName evidence="5">FAD-dependent monooxygenase</fullName>
    </submittedName>
</protein>
<evidence type="ECO:0000256" key="1">
    <source>
        <dbReference type="ARBA" id="ARBA00001974"/>
    </source>
</evidence>
<keyword evidence="2" id="KW-0285">Flavoprotein</keyword>
<keyword evidence="5" id="KW-0560">Oxidoreductase</keyword>
<dbReference type="EMBL" id="JAPJZH010000024">
    <property type="protein sequence ID" value="MDA4848519.1"/>
    <property type="molecule type" value="Genomic_DNA"/>
</dbReference>
<comment type="caution">
    <text evidence="5">The sequence shown here is derived from an EMBL/GenBank/DDBJ whole genome shotgun (WGS) entry which is preliminary data.</text>
</comment>
<dbReference type="PANTHER" id="PTHR43004">
    <property type="entry name" value="TRK SYSTEM POTASSIUM UPTAKE PROTEIN"/>
    <property type="match status" value="1"/>
</dbReference>
<dbReference type="Proteomes" id="UP001148313">
    <property type="component" value="Unassembled WGS sequence"/>
</dbReference>
<dbReference type="Gene3D" id="3.40.30.120">
    <property type="match status" value="1"/>
</dbReference>
<evidence type="ECO:0000256" key="3">
    <source>
        <dbReference type="ARBA" id="ARBA00022827"/>
    </source>
</evidence>
<dbReference type="Gene3D" id="3.30.9.10">
    <property type="entry name" value="D-Amino Acid Oxidase, subunit A, domain 2"/>
    <property type="match status" value="1"/>
</dbReference>
<sequence>MTFKVETEILVVGAGPVGLALAGDLSNRGHEVTLVDMNDGTAGQPKMDMVGIRTMEYMRRWGLTERVHNAGYNRDYPQDNVFLTTMTGFEIGRQIMPSMSREIPPAQSPVTRERCPQNFFDPVLTEFAREKGAEIHYGLKYLEHEQKSDHVVAKISCLKTGETKQISAQFLVGCDGGNSGIRDELGIEMHGAGVLTYTTNVIFEAQGFNDLHDKTPGYRYMFVGPDGAWGTIVAIDGRDRWRMSIIGDKNPQPLYNEEEVAEFAYKMVGKKFDLTVISIMPWIRSELVADRYHSGRVILCGDACHRTSPTAGLGMNTGIGDAVDLAWKLSAILQGWGDKEALLRSYDQERIPIAARFTQFSTGNLNTMKAAAATEEMFKESDEGREQRRRLRKYFDEGLRREWFSLNMHLGNRYMNSDIIIYEEGEDPDLIAKEYEEAIIYNQTSRPGARAPHAWLRDGRSMIDFFGGGFVLLTFTDVDRRAAEEAFAVQAKELGIPFEVLLVDQPDIANIYDRRFVLVRPDGHVAWRNEHLPLDPSFVLEKVVGKRSSLGAQDAKRSSGR</sequence>
<dbReference type="PANTHER" id="PTHR43004:SF19">
    <property type="entry name" value="BINDING MONOOXYGENASE, PUTATIVE (JCVI)-RELATED"/>
    <property type="match status" value="1"/>
</dbReference>
<accession>A0ABT4VUZ4</accession>
<dbReference type="InterPro" id="IPR050641">
    <property type="entry name" value="RIFMO-like"/>
</dbReference>
<reference evidence="5" key="1">
    <citation type="submission" date="2022-11" db="EMBL/GenBank/DDBJ databases">
        <title>Hoeflea poritis sp. nov., isolated from scleractinian coral Porites lutea.</title>
        <authorList>
            <person name="Zhang G."/>
            <person name="Wei Q."/>
            <person name="Cai L."/>
        </authorList>
    </citation>
    <scope>NUCLEOTIDE SEQUENCE</scope>
    <source>
        <strain evidence="5">E7-10</strain>
    </source>
</reference>
<evidence type="ECO:0000313" key="6">
    <source>
        <dbReference type="Proteomes" id="UP001148313"/>
    </source>
</evidence>
<feature type="domain" description="FAD-binding" evidence="4">
    <location>
        <begin position="6"/>
        <end position="361"/>
    </location>
</feature>
<dbReference type="InterPro" id="IPR002938">
    <property type="entry name" value="FAD-bd"/>
</dbReference>
<evidence type="ECO:0000256" key="2">
    <source>
        <dbReference type="ARBA" id="ARBA00022630"/>
    </source>
</evidence>
<name>A0ABT4VUZ4_9HYPH</name>
<keyword evidence="3" id="KW-0274">FAD</keyword>
<proteinExistence type="predicted"/>
<dbReference type="Pfam" id="PF21274">
    <property type="entry name" value="Rng_hyd_C"/>
    <property type="match status" value="1"/>
</dbReference>
<keyword evidence="6" id="KW-1185">Reference proteome</keyword>
<dbReference type="RefSeq" id="WP_271092389.1">
    <property type="nucleotide sequence ID" value="NZ_JAPJZH010000024.1"/>
</dbReference>